<dbReference type="GO" id="GO:0006650">
    <property type="term" value="P:glycerophospholipid metabolic process"/>
    <property type="evidence" value="ECO:0007669"/>
    <property type="project" value="UniProtKB-UniRule"/>
</dbReference>
<dbReference type="GO" id="GO:0047952">
    <property type="term" value="F:glycerol-3-phosphate dehydrogenase [NAD(P)+] activity"/>
    <property type="evidence" value="ECO:0007669"/>
    <property type="project" value="UniProtKB-UniRule"/>
</dbReference>
<evidence type="ECO:0000256" key="7">
    <source>
        <dbReference type="ARBA" id="ARBA00023209"/>
    </source>
</evidence>
<evidence type="ECO:0000256" key="14">
    <source>
        <dbReference type="PIRSR" id="PIRSR000114-1"/>
    </source>
</evidence>
<dbReference type="PROSITE" id="PS00957">
    <property type="entry name" value="NAD_G3PDH"/>
    <property type="match status" value="1"/>
</dbReference>
<feature type="domain" description="Glycerol-3-phosphate dehydrogenase NAD-dependent C-terminal" evidence="19">
    <location>
        <begin position="188"/>
        <end position="328"/>
    </location>
</feature>
<feature type="binding site" evidence="13">
    <location>
        <position position="144"/>
    </location>
    <ligand>
        <name>sn-glycerol 3-phosphate</name>
        <dbReference type="ChEBI" id="CHEBI:57597"/>
    </ligand>
</feature>
<dbReference type="FunFam" id="3.40.50.720:FF:000019">
    <property type="entry name" value="Glycerol-3-phosphate dehydrogenase [NAD(P)+]"/>
    <property type="match status" value="1"/>
</dbReference>
<dbReference type="GO" id="GO:0046168">
    <property type="term" value="P:glycerol-3-phosphate catabolic process"/>
    <property type="evidence" value="ECO:0007669"/>
    <property type="project" value="InterPro"/>
</dbReference>
<evidence type="ECO:0000313" key="20">
    <source>
        <dbReference type="EMBL" id="CAI4030401.1"/>
    </source>
</evidence>
<evidence type="ECO:0000256" key="1">
    <source>
        <dbReference type="ARBA" id="ARBA00011009"/>
    </source>
</evidence>
<feature type="binding site" evidence="13">
    <location>
        <position position="287"/>
    </location>
    <ligand>
        <name>NADPH</name>
        <dbReference type="ChEBI" id="CHEBI:57783"/>
    </ligand>
</feature>
<feature type="binding site" evidence="13">
    <location>
        <position position="263"/>
    </location>
    <ligand>
        <name>NADPH</name>
        <dbReference type="ChEBI" id="CHEBI:57783"/>
    </ligand>
</feature>
<dbReference type="KEGG" id="nti:DNFV4_00829"/>
<evidence type="ECO:0000256" key="12">
    <source>
        <dbReference type="ARBA" id="ARBA00080511"/>
    </source>
</evidence>
<dbReference type="PANTHER" id="PTHR11728:SF1">
    <property type="entry name" value="GLYCEROL-3-PHOSPHATE DEHYDROGENASE [NAD(+)] 2, CHLOROPLASTIC"/>
    <property type="match status" value="1"/>
</dbReference>
<dbReference type="GO" id="GO:0051287">
    <property type="term" value="F:NAD binding"/>
    <property type="evidence" value="ECO:0007669"/>
    <property type="project" value="InterPro"/>
</dbReference>
<keyword evidence="8 13" id="KW-1208">Phospholipid metabolism</keyword>
<keyword evidence="6 13" id="KW-0443">Lipid metabolism</keyword>
<dbReference type="InterPro" id="IPR013328">
    <property type="entry name" value="6PGD_dom2"/>
</dbReference>
<comment type="caution">
    <text evidence="13">Lacks conserved residue(s) required for the propagation of feature annotation.</text>
</comment>
<feature type="binding site" evidence="13">
    <location>
        <position position="148"/>
    </location>
    <ligand>
        <name>NADPH</name>
        <dbReference type="ChEBI" id="CHEBI:57783"/>
    </ligand>
</feature>
<keyword evidence="7 13" id="KW-0594">Phospholipid biosynthesis</keyword>
<dbReference type="GO" id="GO:0005975">
    <property type="term" value="P:carbohydrate metabolic process"/>
    <property type="evidence" value="ECO:0007669"/>
    <property type="project" value="InterPro"/>
</dbReference>
<dbReference type="NCBIfam" id="NF000942">
    <property type="entry name" value="PRK00094.1-4"/>
    <property type="match status" value="1"/>
</dbReference>
<evidence type="ECO:0000313" key="21">
    <source>
        <dbReference type="Proteomes" id="UP001179121"/>
    </source>
</evidence>
<feature type="binding site" evidence="13">
    <location>
        <position position="252"/>
    </location>
    <ligand>
        <name>sn-glycerol 3-phosphate</name>
        <dbReference type="ChEBI" id="CHEBI:57597"/>
    </ligand>
</feature>
<dbReference type="Pfam" id="PF01210">
    <property type="entry name" value="NAD_Gly3P_dh_N"/>
    <property type="match status" value="1"/>
</dbReference>
<feature type="binding site" evidence="13">
    <location>
        <position position="19"/>
    </location>
    <ligand>
        <name>NADPH</name>
        <dbReference type="ChEBI" id="CHEBI:57783"/>
    </ligand>
</feature>
<evidence type="ECO:0000256" key="2">
    <source>
        <dbReference type="ARBA" id="ARBA00022516"/>
    </source>
</evidence>
<dbReference type="Gene3D" id="3.40.50.720">
    <property type="entry name" value="NAD(P)-binding Rossmann-like Domain"/>
    <property type="match status" value="1"/>
</dbReference>
<comment type="subcellular location">
    <subcellularLocation>
        <location evidence="13">Cytoplasm</location>
    </subcellularLocation>
</comment>
<feature type="binding site" evidence="16">
    <location>
        <position position="263"/>
    </location>
    <ligand>
        <name>NAD(+)</name>
        <dbReference type="ChEBI" id="CHEBI:57540"/>
    </ligand>
</feature>
<feature type="binding site" evidence="13">
    <location>
        <position position="113"/>
    </location>
    <ligand>
        <name>sn-glycerol 3-phosphate</name>
        <dbReference type="ChEBI" id="CHEBI:57597"/>
    </ligand>
</feature>
<feature type="binding site" evidence="13">
    <location>
        <position position="263"/>
    </location>
    <ligand>
        <name>sn-glycerol 3-phosphate</name>
        <dbReference type="ChEBI" id="CHEBI:57597"/>
    </ligand>
</feature>
<feature type="binding site" evidence="13">
    <location>
        <position position="264"/>
    </location>
    <ligand>
        <name>sn-glycerol 3-phosphate</name>
        <dbReference type="ChEBI" id="CHEBI:57597"/>
    </ligand>
</feature>
<evidence type="ECO:0000256" key="5">
    <source>
        <dbReference type="ARBA" id="ARBA00023027"/>
    </source>
</evidence>
<name>A0AA86MWL4_9BACT</name>
<dbReference type="InterPro" id="IPR006109">
    <property type="entry name" value="G3P_DH_NAD-dep_C"/>
</dbReference>
<feature type="binding site" evidence="15">
    <location>
        <begin position="263"/>
        <end position="264"/>
    </location>
    <ligand>
        <name>substrate</name>
    </ligand>
</feature>
<evidence type="ECO:0000256" key="3">
    <source>
        <dbReference type="ARBA" id="ARBA00022857"/>
    </source>
</evidence>
<sequence length="342" mass="36218">MTDSTRTFHRIAVVGAGAWGTALAAHLARKSLSVALWAYEPEVVETIRRERENRMFLPGIALPPSLGATHSLAEALKGAEVLLFAVPSHAARSVLTRIHETGHPAGPVISATKGIEEGSFELMSEVVIHTWLRGNADLLAVLSGPSFAGEVARELPTAVTLAGSDRELVRDLQALLMTPRFRVYGSSDVVGVQLGGALKNVIALAAGVVDGLGLGHNTRAALITRGLAEIIRLGQAMGADPRTFYGLSGVGDLVLTSTGPASRNHQVGLRLGQGERLTDILNSMQAVAEGVRTARAALGLARRHRVDMPIVQEVCAVLFEGKACDRAVRDLMERGAKEEVVC</sequence>
<dbReference type="RefSeq" id="WP_289267391.1">
    <property type="nucleotide sequence ID" value="NZ_OX365700.1"/>
</dbReference>
<dbReference type="InterPro" id="IPR011128">
    <property type="entry name" value="G3P_DH_NAD-dep_N"/>
</dbReference>
<evidence type="ECO:0000259" key="18">
    <source>
        <dbReference type="Pfam" id="PF01210"/>
    </source>
</evidence>
<evidence type="ECO:0000256" key="11">
    <source>
        <dbReference type="ARBA" id="ARBA00069372"/>
    </source>
</evidence>
<evidence type="ECO:0000256" key="10">
    <source>
        <dbReference type="ARBA" id="ARBA00066687"/>
    </source>
</evidence>
<dbReference type="SUPFAM" id="SSF51735">
    <property type="entry name" value="NAD(P)-binding Rossmann-fold domains"/>
    <property type="match status" value="1"/>
</dbReference>
<dbReference type="Proteomes" id="UP001179121">
    <property type="component" value="Chromosome"/>
</dbReference>
<dbReference type="FunFam" id="1.10.1040.10:FF:000001">
    <property type="entry name" value="Glycerol-3-phosphate dehydrogenase [NAD(P)+]"/>
    <property type="match status" value="1"/>
</dbReference>
<dbReference type="GO" id="GO:0005829">
    <property type="term" value="C:cytosol"/>
    <property type="evidence" value="ECO:0007669"/>
    <property type="project" value="TreeGrafter"/>
</dbReference>
<dbReference type="Pfam" id="PF07479">
    <property type="entry name" value="NAD_Gly3P_dh_C"/>
    <property type="match status" value="1"/>
</dbReference>
<evidence type="ECO:0000256" key="4">
    <source>
        <dbReference type="ARBA" id="ARBA00023002"/>
    </source>
</evidence>
<evidence type="ECO:0000256" key="9">
    <source>
        <dbReference type="ARBA" id="ARBA00052716"/>
    </source>
</evidence>
<keyword evidence="2 13" id="KW-0444">Lipid biosynthesis</keyword>
<feature type="active site" description="Proton acceptor" evidence="13 14">
    <location>
        <position position="199"/>
    </location>
</feature>
<comment type="catalytic activity">
    <reaction evidence="9">
        <text>sn-glycerol 3-phosphate + NADP(+) = dihydroxyacetone phosphate + NADPH + H(+)</text>
        <dbReference type="Rhea" id="RHEA:11096"/>
        <dbReference type="ChEBI" id="CHEBI:15378"/>
        <dbReference type="ChEBI" id="CHEBI:57597"/>
        <dbReference type="ChEBI" id="CHEBI:57642"/>
        <dbReference type="ChEBI" id="CHEBI:57783"/>
        <dbReference type="ChEBI" id="CHEBI:58349"/>
        <dbReference type="EC" id="1.1.1.94"/>
    </reaction>
    <physiologicalReaction direction="right-to-left" evidence="9">
        <dbReference type="Rhea" id="RHEA:11098"/>
    </physiologicalReaction>
</comment>
<dbReference type="InterPro" id="IPR036291">
    <property type="entry name" value="NAD(P)-bd_dom_sf"/>
</dbReference>
<keyword evidence="21" id="KW-1185">Reference proteome</keyword>
<keyword evidence="5 13" id="KW-0520">NAD</keyword>
<keyword evidence="13" id="KW-0963">Cytoplasm</keyword>
<comment type="function">
    <text evidence="13">Catalyzes the reduction of the glycolytic intermediate dihydroxyacetone phosphate (DHAP) to sn-glycerol 3-phosphate (G3P), the key precursor for phospholipid synthesis.</text>
</comment>
<dbReference type="Gene3D" id="1.10.1040.10">
    <property type="entry name" value="N-(1-d-carboxylethyl)-l-norvaline Dehydrogenase, domain 2"/>
    <property type="match status" value="1"/>
</dbReference>
<dbReference type="InterPro" id="IPR008927">
    <property type="entry name" value="6-PGluconate_DH-like_C_sf"/>
</dbReference>
<feature type="binding site" evidence="13">
    <location>
        <position position="199"/>
    </location>
    <ligand>
        <name>sn-glycerol 3-phosphate</name>
        <dbReference type="ChEBI" id="CHEBI:57597"/>
    </ligand>
</feature>
<organism evidence="20 21">
    <name type="scientific">Nitrospira tepida</name>
    <dbReference type="NCBI Taxonomy" id="2973512"/>
    <lineage>
        <taxon>Bacteria</taxon>
        <taxon>Pseudomonadati</taxon>
        <taxon>Nitrospirota</taxon>
        <taxon>Nitrospiria</taxon>
        <taxon>Nitrospirales</taxon>
        <taxon>Nitrospiraceae</taxon>
        <taxon>Nitrospira</taxon>
    </lineage>
</organism>
<dbReference type="PIRSF" id="PIRSF000114">
    <property type="entry name" value="Glycerol-3-P_dh"/>
    <property type="match status" value="1"/>
</dbReference>
<keyword evidence="4 13" id="KW-0560">Oxidoreductase</keyword>
<evidence type="ECO:0000256" key="8">
    <source>
        <dbReference type="ARBA" id="ARBA00023264"/>
    </source>
</evidence>
<feature type="binding site" evidence="13">
    <location>
        <position position="146"/>
    </location>
    <ligand>
        <name>sn-glycerol 3-phosphate</name>
        <dbReference type="ChEBI" id="CHEBI:57597"/>
    </ligand>
</feature>
<dbReference type="HAMAP" id="MF_00394">
    <property type="entry name" value="NAD_Glyc3P_dehydrog"/>
    <property type="match status" value="1"/>
</dbReference>
<comment type="similarity">
    <text evidence="1 13 17">Belongs to the NAD-dependent glycerol-3-phosphate dehydrogenase family.</text>
</comment>
<dbReference type="EC" id="1.1.1.94" evidence="10 13"/>
<feature type="binding site" evidence="15">
    <location>
        <position position="113"/>
    </location>
    <ligand>
        <name>substrate</name>
    </ligand>
</feature>
<comment type="catalytic activity">
    <reaction evidence="13">
        <text>sn-glycerol 3-phosphate + NAD(+) = dihydroxyacetone phosphate + NADH + H(+)</text>
        <dbReference type="Rhea" id="RHEA:11092"/>
        <dbReference type="ChEBI" id="CHEBI:15378"/>
        <dbReference type="ChEBI" id="CHEBI:57540"/>
        <dbReference type="ChEBI" id="CHEBI:57597"/>
        <dbReference type="ChEBI" id="CHEBI:57642"/>
        <dbReference type="ChEBI" id="CHEBI:57945"/>
        <dbReference type="EC" id="1.1.1.94"/>
    </reaction>
</comment>
<dbReference type="PRINTS" id="PR00077">
    <property type="entry name" value="GPDHDRGNASE"/>
</dbReference>
<dbReference type="NCBIfam" id="NF000940">
    <property type="entry name" value="PRK00094.1-2"/>
    <property type="match status" value="1"/>
</dbReference>
<dbReference type="PANTHER" id="PTHR11728">
    <property type="entry name" value="GLYCEROL-3-PHOSPHATE DEHYDROGENASE"/>
    <property type="match status" value="1"/>
</dbReference>
<feature type="binding site" evidence="16">
    <location>
        <position position="148"/>
    </location>
    <ligand>
        <name>NAD(+)</name>
        <dbReference type="ChEBI" id="CHEBI:57540"/>
    </ligand>
</feature>
<evidence type="ECO:0000256" key="6">
    <source>
        <dbReference type="ARBA" id="ARBA00023098"/>
    </source>
</evidence>
<dbReference type="GO" id="GO:0008654">
    <property type="term" value="P:phospholipid biosynthetic process"/>
    <property type="evidence" value="ECO:0007669"/>
    <property type="project" value="UniProtKB-KW"/>
</dbReference>
<comment type="pathway">
    <text evidence="13">Membrane lipid metabolism; glycerophospholipid metabolism.</text>
</comment>
<reference evidence="20" key="1">
    <citation type="submission" date="2022-10" db="EMBL/GenBank/DDBJ databases">
        <authorList>
            <person name="Koch H."/>
        </authorList>
    </citation>
    <scope>NUCLEOTIDE SEQUENCE</scope>
    <source>
        <strain evidence="20">DNF</strain>
    </source>
</reference>
<keyword evidence="13" id="KW-0547">Nucleotide-binding</keyword>
<evidence type="ECO:0000256" key="16">
    <source>
        <dbReference type="PIRSR" id="PIRSR000114-3"/>
    </source>
</evidence>
<gene>
    <name evidence="13" type="primary">gpsA</name>
    <name evidence="20" type="ORF">DNFV4_00829</name>
</gene>
<dbReference type="GO" id="GO:0046167">
    <property type="term" value="P:glycerol-3-phosphate biosynthetic process"/>
    <property type="evidence" value="ECO:0007669"/>
    <property type="project" value="UniProtKB-UniRule"/>
</dbReference>
<evidence type="ECO:0000256" key="17">
    <source>
        <dbReference type="RuleBase" id="RU000437"/>
    </source>
</evidence>
<accession>A0AA86MWL4</accession>
<proteinExistence type="inferred from homology"/>
<dbReference type="AlphaFoldDB" id="A0AA86MWL4"/>
<dbReference type="SUPFAM" id="SSF48179">
    <property type="entry name" value="6-phosphogluconate dehydrogenase C-terminal domain-like"/>
    <property type="match status" value="1"/>
</dbReference>
<keyword evidence="3 13" id="KW-0521">NADP</keyword>
<feature type="binding site" evidence="13">
    <location>
        <position position="262"/>
    </location>
    <ligand>
        <name>sn-glycerol 3-phosphate</name>
        <dbReference type="ChEBI" id="CHEBI:57597"/>
    </ligand>
</feature>
<evidence type="ECO:0000259" key="19">
    <source>
        <dbReference type="Pfam" id="PF07479"/>
    </source>
</evidence>
<evidence type="ECO:0000256" key="15">
    <source>
        <dbReference type="PIRSR" id="PIRSR000114-2"/>
    </source>
</evidence>
<feature type="domain" description="Glycerol-3-phosphate dehydrogenase NAD-dependent N-terminal" evidence="18">
    <location>
        <begin position="11"/>
        <end position="167"/>
    </location>
</feature>
<protein>
    <recommendedName>
        <fullName evidence="11 13">Glycerol-3-phosphate dehydrogenase [NAD(P)+]</fullName>
        <ecNumber evidence="10 13">1.1.1.94</ecNumber>
    </recommendedName>
    <alternativeName>
        <fullName evidence="13">NAD(P)(+)-dependent glycerol-3-phosphate dehydrogenase</fullName>
    </alternativeName>
    <alternativeName>
        <fullName evidence="12 13">NAD(P)H-dependent dihydroxyacetone-phosphate reductase</fullName>
    </alternativeName>
</protein>
<dbReference type="EMBL" id="OX365700">
    <property type="protein sequence ID" value="CAI4030401.1"/>
    <property type="molecule type" value="Genomic_DNA"/>
</dbReference>
<dbReference type="InterPro" id="IPR006168">
    <property type="entry name" value="G3P_DH_NAD-dep"/>
</dbReference>
<feature type="binding site" evidence="16">
    <location>
        <begin position="15"/>
        <end position="20"/>
    </location>
    <ligand>
        <name>NAD(+)</name>
        <dbReference type="ChEBI" id="CHEBI:57540"/>
    </ligand>
</feature>
<feature type="binding site" evidence="13">
    <location>
        <position position="113"/>
    </location>
    <ligand>
        <name>NADPH</name>
        <dbReference type="ChEBI" id="CHEBI:57783"/>
    </ligand>
</feature>
<feature type="binding site" evidence="13">
    <location>
        <position position="289"/>
    </location>
    <ligand>
        <name>NADPH</name>
        <dbReference type="ChEBI" id="CHEBI:57783"/>
    </ligand>
</feature>
<evidence type="ECO:0000256" key="13">
    <source>
        <dbReference type="HAMAP-Rule" id="MF_00394"/>
    </source>
</evidence>